<dbReference type="GO" id="GO:0044877">
    <property type="term" value="F:protein-containing complex binding"/>
    <property type="evidence" value="ECO:0007669"/>
    <property type="project" value="TreeGrafter"/>
</dbReference>
<dbReference type="InterPro" id="IPR036291">
    <property type="entry name" value="NAD(P)-bd_dom_sf"/>
</dbReference>
<name>A0A2C9CPE6_9RHOB</name>
<organism evidence="2 3">
    <name type="scientific">Pontivivens marinum</name>
    <dbReference type="NCBI Taxonomy" id="1690039"/>
    <lineage>
        <taxon>Bacteria</taxon>
        <taxon>Pseudomonadati</taxon>
        <taxon>Pseudomonadota</taxon>
        <taxon>Alphaproteobacteria</taxon>
        <taxon>Rhodobacterales</taxon>
        <taxon>Paracoccaceae</taxon>
        <taxon>Pontivivens</taxon>
    </lineage>
</organism>
<dbReference type="CDD" id="cd05271">
    <property type="entry name" value="NDUFA9_like_SDR_a"/>
    <property type="match status" value="1"/>
</dbReference>
<accession>A0A2C9CPE6</accession>
<sequence>MSSQSTLVTPPIATVFGGSGFVGRYIVQALVRDGWRVRVAVRRPNEATFTMPYGRVGQVQPIQANIRDEDSTLAAIRGASAVVNCVGILYPHGKQELDAVQVEGAERIARLAKAEGVQQLLHLSAIGADADSASINARTKGQGEQAVLAAFPEASILRPSLVFGTEDSFFNRFGTMAADLPLIPMIGGATRFQPVYVDDIALAAAKILRGDAKPGTYELGGPDIETFRQLLERLVSTIRRRRVLVPVPAGLAKLGAHLLNLLPKLTFGILPNSILTPGQVIQLQQDNVVADDAMTFDDLGIVPRDMDGILDSYLWRFRPSGQFSDILESAKNLR</sequence>
<dbReference type="PANTHER" id="PTHR12126">
    <property type="entry name" value="NADH-UBIQUINONE OXIDOREDUCTASE 39 KDA SUBUNIT-RELATED"/>
    <property type="match status" value="1"/>
</dbReference>
<dbReference type="FunFam" id="3.40.50.720:FF:000702">
    <property type="entry name" value="NADH dehydrogenase (Ubiquinone)"/>
    <property type="match status" value="1"/>
</dbReference>
<evidence type="ECO:0000313" key="2">
    <source>
        <dbReference type="EMBL" id="SOH93093.1"/>
    </source>
</evidence>
<reference evidence="3" key="1">
    <citation type="submission" date="2017-09" db="EMBL/GenBank/DDBJ databases">
        <authorList>
            <person name="Varghese N."/>
            <person name="Submissions S."/>
        </authorList>
    </citation>
    <scope>NUCLEOTIDE SEQUENCE [LARGE SCALE GENOMIC DNA]</scope>
    <source>
        <strain evidence="3">C7</strain>
    </source>
</reference>
<dbReference type="RefSeq" id="WP_097928626.1">
    <property type="nucleotide sequence ID" value="NZ_OCTN01000001.1"/>
</dbReference>
<proteinExistence type="predicted"/>
<gene>
    <name evidence="2" type="ORF">SAMN06273572_101948</name>
</gene>
<dbReference type="EMBL" id="OCTN01000001">
    <property type="protein sequence ID" value="SOH93093.1"/>
    <property type="molecule type" value="Genomic_DNA"/>
</dbReference>
<dbReference type="AlphaFoldDB" id="A0A2C9CPE6"/>
<evidence type="ECO:0000313" key="3">
    <source>
        <dbReference type="Proteomes" id="UP000220034"/>
    </source>
</evidence>
<dbReference type="PANTHER" id="PTHR12126:SF11">
    <property type="entry name" value="NADH DEHYDROGENASE [UBIQUINONE] 1 ALPHA SUBCOMPLEX SUBUNIT 9, MITOCHONDRIAL"/>
    <property type="match status" value="1"/>
</dbReference>
<dbReference type="Gene3D" id="3.40.50.720">
    <property type="entry name" value="NAD(P)-binding Rossmann-like Domain"/>
    <property type="match status" value="1"/>
</dbReference>
<dbReference type="Proteomes" id="UP000220034">
    <property type="component" value="Unassembled WGS sequence"/>
</dbReference>
<protein>
    <submittedName>
        <fullName evidence="2">NADH dehydrogenase</fullName>
    </submittedName>
</protein>
<evidence type="ECO:0000259" key="1">
    <source>
        <dbReference type="Pfam" id="PF01370"/>
    </source>
</evidence>
<keyword evidence="3" id="KW-1185">Reference proteome</keyword>
<dbReference type="SUPFAM" id="SSF51735">
    <property type="entry name" value="NAD(P)-binding Rossmann-fold domains"/>
    <property type="match status" value="1"/>
</dbReference>
<dbReference type="OrthoDB" id="9776313at2"/>
<dbReference type="InterPro" id="IPR051207">
    <property type="entry name" value="ComplexI_NDUFA9_subunit"/>
</dbReference>
<dbReference type="Pfam" id="PF01370">
    <property type="entry name" value="Epimerase"/>
    <property type="match status" value="1"/>
</dbReference>
<dbReference type="InterPro" id="IPR001509">
    <property type="entry name" value="Epimerase_deHydtase"/>
</dbReference>
<feature type="domain" description="NAD-dependent epimerase/dehydratase" evidence="1">
    <location>
        <begin position="14"/>
        <end position="220"/>
    </location>
</feature>